<feature type="domain" description="Peptidase C1A papain C-terminal" evidence="10">
    <location>
        <begin position="143"/>
        <end position="358"/>
    </location>
</feature>
<evidence type="ECO:0000313" key="13">
    <source>
        <dbReference type="Proteomes" id="UP001141552"/>
    </source>
</evidence>
<feature type="transmembrane region" description="Helical" evidence="9">
    <location>
        <begin position="25"/>
        <end position="44"/>
    </location>
</feature>
<evidence type="ECO:0000256" key="8">
    <source>
        <dbReference type="ARBA" id="ARBA00069575"/>
    </source>
</evidence>
<proteinExistence type="inferred from homology"/>
<evidence type="ECO:0000256" key="9">
    <source>
        <dbReference type="SAM" id="Phobius"/>
    </source>
</evidence>
<dbReference type="SUPFAM" id="SSF54001">
    <property type="entry name" value="Cysteine proteinases"/>
    <property type="match status" value="1"/>
</dbReference>
<evidence type="ECO:0000259" key="11">
    <source>
        <dbReference type="SMART" id="SM00848"/>
    </source>
</evidence>
<keyword evidence="9" id="KW-0472">Membrane</keyword>
<keyword evidence="6" id="KW-1015">Disulfide bond</keyword>
<reference evidence="12" key="1">
    <citation type="submission" date="2022-02" db="EMBL/GenBank/DDBJ databases">
        <authorList>
            <person name="Henning P.M."/>
            <person name="McCubbin A.G."/>
            <person name="Shore J.S."/>
        </authorList>
    </citation>
    <scope>NUCLEOTIDE SEQUENCE</scope>
    <source>
        <strain evidence="12">F60SS</strain>
        <tissue evidence="12">Leaves</tissue>
    </source>
</reference>
<dbReference type="GO" id="GO:0006508">
    <property type="term" value="P:proteolysis"/>
    <property type="evidence" value="ECO:0007669"/>
    <property type="project" value="UniProtKB-KW"/>
</dbReference>
<dbReference type="SMART" id="SM00848">
    <property type="entry name" value="Inhibitor_I29"/>
    <property type="match status" value="1"/>
</dbReference>
<keyword evidence="7" id="KW-0325">Glycoprotein</keyword>
<dbReference type="Pfam" id="PF08246">
    <property type="entry name" value="Inhibitor_I29"/>
    <property type="match status" value="1"/>
</dbReference>
<feature type="domain" description="Cathepsin propeptide inhibitor" evidence="11">
    <location>
        <begin position="57"/>
        <end position="114"/>
    </location>
</feature>
<comment type="similarity">
    <text evidence="1">Belongs to the peptidase C1 family.</text>
</comment>
<evidence type="ECO:0000256" key="5">
    <source>
        <dbReference type="ARBA" id="ARBA00022807"/>
    </source>
</evidence>
<dbReference type="InterPro" id="IPR025660">
    <property type="entry name" value="Pept_his_AS"/>
</dbReference>
<dbReference type="PROSITE" id="PS00139">
    <property type="entry name" value="THIOL_PROTEASE_CYS"/>
    <property type="match status" value="1"/>
</dbReference>
<dbReference type="FunFam" id="3.90.70.10:FF:000023">
    <property type="entry name" value="Senescence-specific cysteine protease SAG39"/>
    <property type="match status" value="1"/>
</dbReference>
<protein>
    <recommendedName>
        <fullName evidence="8">Vignain</fullName>
    </recommendedName>
</protein>
<dbReference type="Gene3D" id="3.90.70.10">
    <property type="entry name" value="Cysteine proteinases"/>
    <property type="match status" value="1"/>
</dbReference>
<evidence type="ECO:0000256" key="6">
    <source>
        <dbReference type="ARBA" id="ARBA00023157"/>
    </source>
</evidence>
<dbReference type="AlphaFoldDB" id="A0A9Q0FAP5"/>
<dbReference type="Pfam" id="PF00112">
    <property type="entry name" value="Peptidase_C1"/>
    <property type="match status" value="1"/>
</dbReference>
<dbReference type="OrthoDB" id="10253408at2759"/>
<keyword evidence="13" id="KW-1185">Reference proteome</keyword>
<comment type="caution">
    <text evidence="12">The sequence shown here is derived from an EMBL/GenBank/DDBJ whole genome shotgun (WGS) entry which is preliminary data.</text>
</comment>
<dbReference type="InterPro" id="IPR000169">
    <property type="entry name" value="Pept_cys_AS"/>
</dbReference>
<organism evidence="12 13">
    <name type="scientific">Turnera subulata</name>
    <dbReference type="NCBI Taxonomy" id="218843"/>
    <lineage>
        <taxon>Eukaryota</taxon>
        <taxon>Viridiplantae</taxon>
        <taxon>Streptophyta</taxon>
        <taxon>Embryophyta</taxon>
        <taxon>Tracheophyta</taxon>
        <taxon>Spermatophyta</taxon>
        <taxon>Magnoliopsida</taxon>
        <taxon>eudicotyledons</taxon>
        <taxon>Gunneridae</taxon>
        <taxon>Pentapetalae</taxon>
        <taxon>rosids</taxon>
        <taxon>fabids</taxon>
        <taxon>Malpighiales</taxon>
        <taxon>Passifloraceae</taxon>
        <taxon>Turnera</taxon>
    </lineage>
</organism>
<evidence type="ECO:0000256" key="1">
    <source>
        <dbReference type="ARBA" id="ARBA00008455"/>
    </source>
</evidence>
<dbReference type="SMART" id="SM00645">
    <property type="entry name" value="Pept_C1"/>
    <property type="match status" value="1"/>
</dbReference>
<dbReference type="PROSITE" id="PS00639">
    <property type="entry name" value="THIOL_PROTEASE_HIS"/>
    <property type="match status" value="1"/>
</dbReference>
<evidence type="ECO:0000259" key="10">
    <source>
        <dbReference type="SMART" id="SM00645"/>
    </source>
</evidence>
<name>A0A9Q0FAP5_9ROSI</name>
<dbReference type="GO" id="GO:0008234">
    <property type="term" value="F:cysteine-type peptidase activity"/>
    <property type="evidence" value="ECO:0007669"/>
    <property type="project" value="UniProtKB-KW"/>
</dbReference>
<dbReference type="InterPro" id="IPR039417">
    <property type="entry name" value="Peptidase_C1A_papain-like"/>
</dbReference>
<evidence type="ECO:0000313" key="12">
    <source>
        <dbReference type="EMBL" id="KAJ4827921.1"/>
    </source>
</evidence>
<dbReference type="InterPro" id="IPR038765">
    <property type="entry name" value="Papain-like_cys_pep_sf"/>
</dbReference>
<dbReference type="PROSITE" id="PS00640">
    <property type="entry name" value="THIOL_PROTEASE_ASN"/>
    <property type="match status" value="1"/>
</dbReference>
<dbReference type="CDD" id="cd02248">
    <property type="entry name" value="Peptidase_C1A"/>
    <property type="match status" value="1"/>
</dbReference>
<gene>
    <name evidence="12" type="primary">SAG12</name>
    <name evidence="12" type="ORF">Tsubulata_032078</name>
</gene>
<keyword evidence="2 12" id="KW-0645">Protease</keyword>
<keyword evidence="3" id="KW-0732">Signal</keyword>
<keyword evidence="4" id="KW-0378">Hydrolase</keyword>
<accession>A0A9Q0FAP5</accession>
<keyword evidence="9" id="KW-0812">Transmembrane</keyword>
<keyword evidence="9" id="KW-1133">Transmembrane helix</keyword>
<keyword evidence="5" id="KW-0788">Thiol protease</keyword>
<evidence type="ECO:0000256" key="2">
    <source>
        <dbReference type="ARBA" id="ARBA00022670"/>
    </source>
</evidence>
<dbReference type="InterPro" id="IPR013128">
    <property type="entry name" value="Peptidase_C1A"/>
</dbReference>
<evidence type="ECO:0000256" key="3">
    <source>
        <dbReference type="ARBA" id="ARBA00022729"/>
    </source>
</evidence>
<reference evidence="12" key="2">
    <citation type="journal article" date="2023" name="Plants (Basel)">
        <title>Annotation of the Turnera subulata (Passifloraceae) Draft Genome Reveals the S-Locus Evolved after the Divergence of Turneroideae from Passifloroideae in a Stepwise Manner.</title>
        <authorList>
            <person name="Henning P.M."/>
            <person name="Roalson E.H."/>
            <person name="Mir W."/>
            <person name="McCubbin A.G."/>
            <person name="Shore J.S."/>
        </authorList>
    </citation>
    <scope>NUCLEOTIDE SEQUENCE</scope>
    <source>
        <strain evidence="12">F60SS</strain>
    </source>
</reference>
<evidence type="ECO:0000256" key="7">
    <source>
        <dbReference type="ARBA" id="ARBA00023180"/>
    </source>
</evidence>
<dbReference type="InterPro" id="IPR013201">
    <property type="entry name" value="Prot_inhib_I29"/>
</dbReference>
<dbReference type="PRINTS" id="PR00705">
    <property type="entry name" value="PAPAIN"/>
</dbReference>
<dbReference type="InterPro" id="IPR000668">
    <property type="entry name" value="Peptidase_C1A_C"/>
</dbReference>
<dbReference type="Proteomes" id="UP001141552">
    <property type="component" value="Unassembled WGS sequence"/>
</dbReference>
<sequence length="359" mass="39950">ILIVATKIHLLLAHIHNMATRKCQYFSSMIFLLILAIWMTQTVLSRPLSEEFMVKMHEEWMAEHGRLYKDTEEKQNRYMIFKENVKRIDEFNNGVDRGYKLGVNKFADLTNAEFRALHFGYKRPFLNSTSSSPSFRYGNVSAVPASKDWRKEGAVTPVKDQGSCGCCWAFSAVAAMEGITKLKIGKLMSLSEQQLVDCDINGEDQGCEGGLMDTAFEFIKSSGGLTREANYPYQGEDGTCRKAISPAARITGYEDVPSNNEQALLQAVTHQPVSVAIEGSGYDFQFYKSGVFTGECGTYLNHAVTAIGYGTSSDGTKYWLLKNSWGTSWGEKGYMRIQRDISSSEGLCGLAMEASYPTA</sequence>
<feature type="non-terminal residue" evidence="12">
    <location>
        <position position="1"/>
    </location>
</feature>
<dbReference type="InterPro" id="IPR025661">
    <property type="entry name" value="Pept_asp_AS"/>
</dbReference>
<evidence type="ECO:0000256" key="4">
    <source>
        <dbReference type="ARBA" id="ARBA00022801"/>
    </source>
</evidence>
<dbReference type="PANTHER" id="PTHR12411">
    <property type="entry name" value="CYSTEINE PROTEASE FAMILY C1-RELATED"/>
    <property type="match status" value="1"/>
</dbReference>
<dbReference type="EMBL" id="JAKUCV010006305">
    <property type="protein sequence ID" value="KAJ4827921.1"/>
    <property type="molecule type" value="Genomic_DNA"/>
</dbReference>